<dbReference type="Pfam" id="PF13966">
    <property type="entry name" value="zf-RVT"/>
    <property type="match status" value="1"/>
</dbReference>
<organism evidence="2 3">
    <name type="scientific">Mikania micrantha</name>
    <name type="common">bitter vine</name>
    <dbReference type="NCBI Taxonomy" id="192012"/>
    <lineage>
        <taxon>Eukaryota</taxon>
        <taxon>Viridiplantae</taxon>
        <taxon>Streptophyta</taxon>
        <taxon>Embryophyta</taxon>
        <taxon>Tracheophyta</taxon>
        <taxon>Spermatophyta</taxon>
        <taxon>Magnoliopsida</taxon>
        <taxon>eudicotyledons</taxon>
        <taxon>Gunneridae</taxon>
        <taxon>Pentapetalae</taxon>
        <taxon>asterids</taxon>
        <taxon>campanulids</taxon>
        <taxon>Asterales</taxon>
        <taxon>Asteraceae</taxon>
        <taxon>Asteroideae</taxon>
        <taxon>Heliantheae alliance</taxon>
        <taxon>Eupatorieae</taxon>
        <taxon>Mikania</taxon>
    </lineage>
</organism>
<evidence type="ECO:0000313" key="2">
    <source>
        <dbReference type="EMBL" id="KAD6795795.1"/>
    </source>
</evidence>
<dbReference type="Proteomes" id="UP000326396">
    <property type="component" value="Linkage Group LG11"/>
</dbReference>
<feature type="domain" description="Reverse transcriptase zinc-binding" evidence="1">
    <location>
        <begin position="1"/>
        <end position="61"/>
    </location>
</feature>
<accession>A0A5N6PRF5</accession>
<dbReference type="AlphaFoldDB" id="A0A5N6PRF5"/>
<sequence length="130" mass="14706">MWTKWIPAKVNCFVWCVSLNRVLVKVNLLARGVVISLPGCPLCSIDDEDVGHLFFKCRVAQNKSSFSNIRTSMECLVDGIKVQAFTWITYRGKKITTIWDNWIIMFGVETILVFSICNCCPWVEASGPLA</sequence>
<gene>
    <name evidence="2" type="ORF">E3N88_06691</name>
</gene>
<protein>
    <recommendedName>
        <fullName evidence="1">Reverse transcriptase zinc-binding domain-containing protein</fullName>
    </recommendedName>
</protein>
<proteinExistence type="predicted"/>
<dbReference type="InterPro" id="IPR026960">
    <property type="entry name" value="RVT-Znf"/>
</dbReference>
<evidence type="ECO:0000313" key="3">
    <source>
        <dbReference type="Proteomes" id="UP000326396"/>
    </source>
</evidence>
<dbReference type="EMBL" id="SZYD01000003">
    <property type="protein sequence ID" value="KAD6795795.1"/>
    <property type="molecule type" value="Genomic_DNA"/>
</dbReference>
<reference evidence="2 3" key="1">
    <citation type="submission" date="2019-05" db="EMBL/GenBank/DDBJ databases">
        <title>Mikania micrantha, genome provides insights into the molecular mechanism of rapid growth.</title>
        <authorList>
            <person name="Liu B."/>
        </authorList>
    </citation>
    <scope>NUCLEOTIDE SEQUENCE [LARGE SCALE GENOMIC DNA]</scope>
    <source>
        <strain evidence="2">NLD-2019</strain>
        <tissue evidence="2">Leaf</tissue>
    </source>
</reference>
<dbReference type="OrthoDB" id="1938430at2759"/>
<comment type="caution">
    <text evidence="2">The sequence shown here is derived from an EMBL/GenBank/DDBJ whole genome shotgun (WGS) entry which is preliminary data.</text>
</comment>
<keyword evidence="3" id="KW-1185">Reference proteome</keyword>
<name>A0A5N6PRF5_9ASTR</name>
<evidence type="ECO:0000259" key="1">
    <source>
        <dbReference type="Pfam" id="PF13966"/>
    </source>
</evidence>